<dbReference type="AlphaFoldDB" id="A0AAV1H2I8"/>
<evidence type="ECO:0000256" key="1">
    <source>
        <dbReference type="ARBA" id="ARBA00004479"/>
    </source>
</evidence>
<name>A0AAV1H2I8_XYRNO</name>
<evidence type="ECO:0000256" key="10">
    <source>
        <dbReference type="SAM" id="Phobius"/>
    </source>
</evidence>
<evidence type="ECO:0000256" key="8">
    <source>
        <dbReference type="ARBA" id="ARBA00023319"/>
    </source>
</evidence>
<evidence type="ECO:0000256" key="6">
    <source>
        <dbReference type="ARBA" id="ARBA00023157"/>
    </source>
</evidence>
<dbReference type="EMBL" id="OY660881">
    <property type="protein sequence ID" value="CAJ1079014.1"/>
    <property type="molecule type" value="Genomic_DNA"/>
</dbReference>
<dbReference type="Gene3D" id="2.60.40.10">
    <property type="entry name" value="Immunoglobulins"/>
    <property type="match status" value="1"/>
</dbReference>
<keyword evidence="8" id="KW-0393">Immunoglobulin domain</keyword>
<evidence type="ECO:0000313" key="14">
    <source>
        <dbReference type="Proteomes" id="UP001178508"/>
    </source>
</evidence>
<evidence type="ECO:0000256" key="3">
    <source>
        <dbReference type="ARBA" id="ARBA00022729"/>
    </source>
</evidence>
<evidence type="ECO:0000256" key="11">
    <source>
        <dbReference type="SAM" id="SignalP"/>
    </source>
</evidence>
<keyword evidence="3 11" id="KW-0732">Signal</keyword>
<dbReference type="GO" id="GO:0050852">
    <property type="term" value="P:T cell receptor signaling pathway"/>
    <property type="evidence" value="ECO:0007669"/>
    <property type="project" value="TreeGrafter"/>
</dbReference>
<evidence type="ECO:0000256" key="4">
    <source>
        <dbReference type="ARBA" id="ARBA00022989"/>
    </source>
</evidence>
<keyword evidence="7" id="KW-0325">Glycoprotein</keyword>
<keyword evidence="4 10" id="KW-1133">Transmembrane helix</keyword>
<evidence type="ECO:0000256" key="5">
    <source>
        <dbReference type="ARBA" id="ARBA00023136"/>
    </source>
</evidence>
<gene>
    <name evidence="13" type="ORF">XNOV1_A017936</name>
</gene>
<dbReference type="InterPro" id="IPR040216">
    <property type="entry name" value="CTLA4/CD28"/>
</dbReference>
<evidence type="ECO:0000256" key="2">
    <source>
        <dbReference type="ARBA" id="ARBA00022692"/>
    </source>
</evidence>
<evidence type="ECO:0000256" key="9">
    <source>
        <dbReference type="SAM" id="MobiDB-lite"/>
    </source>
</evidence>
<dbReference type="SMART" id="SM00409">
    <property type="entry name" value="IG"/>
    <property type="match status" value="1"/>
</dbReference>
<sequence length="230" mass="25486">MFLIPYVMIWSVFAVLSLCQPVWSASRVTQPYMVVSANGSAQVQCFVHPSPSYQLPEPEMIRVSLLKGLHSTQAICWSMLNLTEPTATDAKKEGQVQCSVQMGEGAVELTVTGLKASDTDLYRCQIEVMFPPPYFKLKGNGTLVHVLESSDCPAVGAQRQTAHQADEDKDDESDERTEPLSFPVVVLVILVIFALLFIIYLQALQCKEMRREIVRPVPAVHHKGDAAFSC</sequence>
<dbReference type="GO" id="GO:0042129">
    <property type="term" value="P:regulation of T cell proliferation"/>
    <property type="evidence" value="ECO:0007669"/>
    <property type="project" value="InterPro"/>
</dbReference>
<dbReference type="InterPro" id="IPR036179">
    <property type="entry name" value="Ig-like_dom_sf"/>
</dbReference>
<reference evidence="13" key="1">
    <citation type="submission" date="2023-08" db="EMBL/GenBank/DDBJ databases">
        <authorList>
            <person name="Alioto T."/>
            <person name="Alioto T."/>
            <person name="Gomez Garrido J."/>
        </authorList>
    </citation>
    <scope>NUCLEOTIDE SEQUENCE</scope>
</reference>
<feature type="domain" description="Immunoglobulin" evidence="12">
    <location>
        <begin position="30"/>
        <end position="147"/>
    </location>
</feature>
<evidence type="ECO:0000256" key="7">
    <source>
        <dbReference type="ARBA" id="ARBA00023180"/>
    </source>
</evidence>
<protein>
    <submittedName>
        <fullName evidence="13">Cytotoxic T-lymphocyte protein 4 isoform X1</fullName>
    </submittedName>
</protein>
<keyword evidence="6" id="KW-1015">Disulfide bond</keyword>
<evidence type="ECO:0000259" key="12">
    <source>
        <dbReference type="SMART" id="SM00409"/>
    </source>
</evidence>
<feature type="transmembrane region" description="Helical" evidence="10">
    <location>
        <begin position="180"/>
        <end position="201"/>
    </location>
</feature>
<keyword evidence="2 10" id="KW-0812">Transmembrane</keyword>
<proteinExistence type="predicted"/>
<organism evidence="13 14">
    <name type="scientific">Xyrichtys novacula</name>
    <name type="common">Pearly razorfish</name>
    <name type="synonym">Hemipteronotus novacula</name>
    <dbReference type="NCBI Taxonomy" id="13765"/>
    <lineage>
        <taxon>Eukaryota</taxon>
        <taxon>Metazoa</taxon>
        <taxon>Chordata</taxon>
        <taxon>Craniata</taxon>
        <taxon>Vertebrata</taxon>
        <taxon>Euteleostomi</taxon>
        <taxon>Actinopterygii</taxon>
        <taxon>Neopterygii</taxon>
        <taxon>Teleostei</taxon>
        <taxon>Neoteleostei</taxon>
        <taxon>Acanthomorphata</taxon>
        <taxon>Eupercaria</taxon>
        <taxon>Labriformes</taxon>
        <taxon>Labridae</taxon>
        <taxon>Xyrichtys</taxon>
    </lineage>
</organism>
<dbReference type="InterPro" id="IPR003599">
    <property type="entry name" value="Ig_sub"/>
</dbReference>
<dbReference type="SUPFAM" id="SSF48726">
    <property type="entry name" value="Immunoglobulin"/>
    <property type="match status" value="1"/>
</dbReference>
<dbReference type="PANTHER" id="PTHR11494:SF8">
    <property type="entry name" value="CYTOTOXIC T-LYMPHOCYTE PROTEIN 4"/>
    <property type="match status" value="1"/>
</dbReference>
<feature type="chain" id="PRO_5043863909" evidence="11">
    <location>
        <begin position="25"/>
        <end position="230"/>
    </location>
</feature>
<evidence type="ECO:0000313" key="13">
    <source>
        <dbReference type="EMBL" id="CAJ1079014.1"/>
    </source>
</evidence>
<accession>A0AAV1H2I8</accession>
<dbReference type="GO" id="GO:0009897">
    <property type="term" value="C:external side of plasma membrane"/>
    <property type="evidence" value="ECO:0007669"/>
    <property type="project" value="TreeGrafter"/>
</dbReference>
<keyword evidence="5 10" id="KW-0472">Membrane</keyword>
<feature type="signal peptide" evidence="11">
    <location>
        <begin position="1"/>
        <end position="24"/>
    </location>
</feature>
<dbReference type="PANTHER" id="PTHR11494">
    <property type="entry name" value="CYTOTOXIC T-LYMPHOCYTE PROTEIN"/>
    <property type="match status" value="1"/>
</dbReference>
<dbReference type="InterPro" id="IPR013783">
    <property type="entry name" value="Ig-like_fold"/>
</dbReference>
<dbReference type="Proteomes" id="UP001178508">
    <property type="component" value="Chromosome 18"/>
</dbReference>
<comment type="subcellular location">
    <subcellularLocation>
        <location evidence="1">Membrane</location>
        <topology evidence="1">Single-pass type I membrane protein</topology>
    </subcellularLocation>
</comment>
<keyword evidence="14" id="KW-1185">Reference proteome</keyword>
<feature type="region of interest" description="Disordered" evidence="9">
    <location>
        <begin position="157"/>
        <end position="176"/>
    </location>
</feature>